<proteinExistence type="predicted"/>
<dbReference type="CDD" id="cd14688">
    <property type="entry name" value="bZIP_YAP"/>
    <property type="match status" value="1"/>
</dbReference>
<evidence type="ECO:0000259" key="4">
    <source>
        <dbReference type="PROSITE" id="PS50217"/>
    </source>
</evidence>
<dbReference type="InterPro" id="IPR004827">
    <property type="entry name" value="bZIP"/>
</dbReference>
<evidence type="ECO:0000256" key="1">
    <source>
        <dbReference type="ARBA" id="ARBA00004123"/>
    </source>
</evidence>
<protein>
    <submittedName>
        <fullName evidence="5">Basic-leucine zipper transcription factor nucleus DNA binding regulation of transcription, DNA-dependent</fullName>
    </submittedName>
</protein>
<dbReference type="AlphaFoldDB" id="A0A9P4Y848"/>
<dbReference type="OrthoDB" id="4940293at2759"/>
<comment type="caution">
    <text evidence="5">The sequence shown here is derived from an EMBL/GenBank/DDBJ whole genome shotgun (WGS) entry which is preliminary data.</text>
</comment>
<dbReference type="InterPro" id="IPR046347">
    <property type="entry name" value="bZIP_sf"/>
</dbReference>
<dbReference type="GO" id="GO:0090575">
    <property type="term" value="C:RNA polymerase II transcription regulator complex"/>
    <property type="evidence" value="ECO:0007669"/>
    <property type="project" value="TreeGrafter"/>
</dbReference>
<dbReference type="Proteomes" id="UP000803844">
    <property type="component" value="Unassembled WGS sequence"/>
</dbReference>
<evidence type="ECO:0000256" key="3">
    <source>
        <dbReference type="SAM" id="MobiDB-lite"/>
    </source>
</evidence>
<name>A0A9P4Y848_CRYP1</name>
<dbReference type="PANTHER" id="PTHR40621:SF8">
    <property type="entry name" value="AP-1-LIKE TRANSCRIPTION FACTOR YAP3"/>
    <property type="match status" value="1"/>
</dbReference>
<dbReference type="PANTHER" id="PTHR40621">
    <property type="entry name" value="TRANSCRIPTION FACTOR KAPC-RELATED"/>
    <property type="match status" value="1"/>
</dbReference>
<sequence length="308" mass="34149">MSYSQAPYYPAAYPPYNQYPMGISPLTPSHPNSAGSQEFNNMSSSQQQQQQPPPLPLPLPQDFHGADLSSPVFNPAPYVDGPAMTNVNIEPKKEAERSSNSARGSHSADEEDEEAINPNQAKRKVQNRNAQRAFRERKERHVKDLETKVADLEQAKYEKTTENEKLKKDLQKANTENEILRATAAAAPPVANPVYSGYGYPDFGPTTTGPMHYNPTDFYTRLLANHPGKRPSHRIRTTSDGVRLYGAGATWEYIIGHELYKQGLVDVGDISNRLRYKAVCDGQGPAFDEKTINDAIEQSVGSGSDRLI</sequence>
<feature type="domain" description="BZIP" evidence="4">
    <location>
        <begin position="117"/>
        <end position="180"/>
    </location>
</feature>
<keyword evidence="2" id="KW-0539">Nucleus</keyword>
<dbReference type="GeneID" id="63833769"/>
<dbReference type="GO" id="GO:0001228">
    <property type="term" value="F:DNA-binding transcription activator activity, RNA polymerase II-specific"/>
    <property type="evidence" value="ECO:0007669"/>
    <property type="project" value="TreeGrafter"/>
</dbReference>
<feature type="region of interest" description="Disordered" evidence="3">
    <location>
        <begin position="17"/>
        <end position="140"/>
    </location>
</feature>
<dbReference type="InterPro" id="IPR050936">
    <property type="entry name" value="AP-1-like"/>
</dbReference>
<dbReference type="Pfam" id="PF00170">
    <property type="entry name" value="bZIP_1"/>
    <property type="match status" value="1"/>
</dbReference>
<feature type="compositionally biased region" description="Polar residues" evidence="3">
    <location>
        <begin position="26"/>
        <end position="45"/>
    </location>
</feature>
<dbReference type="SUPFAM" id="SSF57959">
    <property type="entry name" value="Leucine zipper domain"/>
    <property type="match status" value="1"/>
</dbReference>
<gene>
    <name evidence="5" type="ORF">M406DRAFT_249814</name>
</gene>
<evidence type="ECO:0000313" key="6">
    <source>
        <dbReference type="Proteomes" id="UP000803844"/>
    </source>
</evidence>
<keyword evidence="6" id="KW-1185">Reference proteome</keyword>
<reference evidence="5" key="1">
    <citation type="journal article" date="2020" name="Phytopathology">
        <title>Genome sequence of the chestnut blight fungus Cryphonectria parasitica EP155: A fundamental resource for an archetypical invasive plant pathogen.</title>
        <authorList>
            <person name="Crouch J.A."/>
            <person name="Dawe A."/>
            <person name="Aerts A."/>
            <person name="Barry K."/>
            <person name="Churchill A.C.L."/>
            <person name="Grimwood J."/>
            <person name="Hillman B."/>
            <person name="Milgroom M.G."/>
            <person name="Pangilinan J."/>
            <person name="Smith M."/>
            <person name="Salamov A."/>
            <person name="Schmutz J."/>
            <person name="Yadav J."/>
            <person name="Grigoriev I.V."/>
            <person name="Nuss D."/>
        </authorList>
    </citation>
    <scope>NUCLEOTIDE SEQUENCE</scope>
    <source>
        <strain evidence="5">EP155</strain>
    </source>
</reference>
<dbReference type="GO" id="GO:0000976">
    <property type="term" value="F:transcription cis-regulatory region binding"/>
    <property type="evidence" value="ECO:0007669"/>
    <property type="project" value="InterPro"/>
</dbReference>
<accession>A0A9P4Y848</accession>
<evidence type="ECO:0000256" key="2">
    <source>
        <dbReference type="ARBA" id="ARBA00023242"/>
    </source>
</evidence>
<dbReference type="Gene3D" id="1.10.238.100">
    <property type="entry name" value="YAP1 redox domain. Chain B"/>
    <property type="match status" value="1"/>
</dbReference>
<dbReference type="SMART" id="SM00338">
    <property type="entry name" value="BRLZ"/>
    <property type="match status" value="1"/>
</dbReference>
<dbReference type="PROSITE" id="PS00036">
    <property type="entry name" value="BZIP_BASIC"/>
    <property type="match status" value="1"/>
</dbReference>
<organism evidence="5 6">
    <name type="scientific">Cryphonectria parasitica (strain ATCC 38755 / EP155)</name>
    <dbReference type="NCBI Taxonomy" id="660469"/>
    <lineage>
        <taxon>Eukaryota</taxon>
        <taxon>Fungi</taxon>
        <taxon>Dikarya</taxon>
        <taxon>Ascomycota</taxon>
        <taxon>Pezizomycotina</taxon>
        <taxon>Sordariomycetes</taxon>
        <taxon>Sordariomycetidae</taxon>
        <taxon>Diaporthales</taxon>
        <taxon>Cryphonectriaceae</taxon>
        <taxon>Cryphonectria-Endothia species complex</taxon>
        <taxon>Cryphonectria</taxon>
    </lineage>
</organism>
<dbReference type="Gene3D" id="1.20.5.170">
    <property type="match status" value="1"/>
</dbReference>
<evidence type="ECO:0000313" key="5">
    <source>
        <dbReference type="EMBL" id="KAF3768508.1"/>
    </source>
</evidence>
<comment type="subcellular location">
    <subcellularLocation>
        <location evidence="1">Nucleus</location>
    </subcellularLocation>
</comment>
<dbReference type="EMBL" id="MU032345">
    <property type="protein sequence ID" value="KAF3768508.1"/>
    <property type="molecule type" value="Genomic_DNA"/>
</dbReference>
<dbReference type="RefSeq" id="XP_040779469.1">
    <property type="nucleotide sequence ID" value="XM_040916640.1"/>
</dbReference>
<dbReference type="PROSITE" id="PS50217">
    <property type="entry name" value="BZIP"/>
    <property type="match status" value="1"/>
</dbReference>